<accession>A0A1V9ZY83</accession>
<feature type="non-terminal residue" evidence="1">
    <location>
        <position position="189"/>
    </location>
</feature>
<keyword evidence="2" id="KW-1185">Reference proteome</keyword>
<gene>
    <name evidence="1" type="ORF">THRCLA_04723</name>
</gene>
<dbReference type="EMBL" id="JNBS01001052">
    <property type="protein sequence ID" value="OQS02957.1"/>
    <property type="molecule type" value="Genomic_DNA"/>
</dbReference>
<evidence type="ECO:0000313" key="2">
    <source>
        <dbReference type="Proteomes" id="UP000243217"/>
    </source>
</evidence>
<organism evidence="1 2">
    <name type="scientific">Thraustotheca clavata</name>
    <dbReference type="NCBI Taxonomy" id="74557"/>
    <lineage>
        <taxon>Eukaryota</taxon>
        <taxon>Sar</taxon>
        <taxon>Stramenopiles</taxon>
        <taxon>Oomycota</taxon>
        <taxon>Saprolegniomycetes</taxon>
        <taxon>Saprolegniales</taxon>
        <taxon>Achlyaceae</taxon>
        <taxon>Thraustotheca</taxon>
    </lineage>
</organism>
<dbReference type="OrthoDB" id="28230at2759"/>
<reference evidence="1 2" key="1">
    <citation type="journal article" date="2014" name="Genome Biol. Evol.">
        <title>The secreted proteins of Achlya hypogyna and Thraustotheca clavata identify the ancestral oomycete secretome and reveal gene acquisitions by horizontal gene transfer.</title>
        <authorList>
            <person name="Misner I."/>
            <person name="Blouin N."/>
            <person name="Leonard G."/>
            <person name="Richards T.A."/>
            <person name="Lane C.E."/>
        </authorList>
    </citation>
    <scope>NUCLEOTIDE SEQUENCE [LARGE SCALE GENOMIC DNA]</scope>
    <source>
        <strain evidence="1 2">ATCC 34112</strain>
    </source>
</reference>
<evidence type="ECO:0000313" key="1">
    <source>
        <dbReference type="EMBL" id="OQS02957.1"/>
    </source>
</evidence>
<protein>
    <submittedName>
        <fullName evidence="1">Uncharacterized protein</fullName>
    </submittedName>
</protein>
<sequence length="189" mass="20277">MSSSLWSTSADLVARYRAMQNLNVTGSDAYVPVTPPAGVAKRLQLHSLSWNDLTTLQKQAVLWDMGFVASSKGTVVQIYTNCASNNQGLPMAMIALTQAEVVGLNSSTINCISPYMTSSYARLNSSSIFIASAKCAIPYAPYPNSTASVWAQDGLQLSSALDTRIFQHPVDDDVPILNIHVFRSGGVEG</sequence>
<comment type="caution">
    <text evidence="1">The sequence shown here is derived from an EMBL/GenBank/DDBJ whole genome shotgun (WGS) entry which is preliminary data.</text>
</comment>
<dbReference type="Proteomes" id="UP000243217">
    <property type="component" value="Unassembled WGS sequence"/>
</dbReference>
<name>A0A1V9ZY83_9STRA</name>
<proteinExistence type="predicted"/>
<dbReference type="AlphaFoldDB" id="A0A1V9ZY83"/>